<sequence>MFNIRNGEKLMTNIPLELLLDLTSDPEQSTKAQTEILRRFRELKQKLKESEANARRRSGQKFDGPIDGQAGEAD</sequence>
<evidence type="ECO:0000313" key="2">
    <source>
        <dbReference type="EMBL" id="OHA43407.1"/>
    </source>
</evidence>
<organism evidence="2 3">
    <name type="scientific">Candidatus Taylorbacteria bacterium RIFCSPLOWO2_12_FULL_44_15c</name>
    <dbReference type="NCBI Taxonomy" id="1802333"/>
    <lineage>
        <taxon>Bacteria</taxon>
        <taxon>Candidatus Tayloriibacteriota</taxon>
    </lineage>
</organism>
<reference evidence="2 3" key="1">
    <citation type="journal article" date="2016" name="Nat. Commun.">
        <title>Thousands of microbial genomes shed light on interconnected biogeochemical processes in an aquifer system.</title>
        <authorList>
            <person name="Anantharaman K."/>
            <person name="Brown C.T."/>
            <person name="Hug L.A."/>
            <person name="Sharon I."/>
            <person name="Castelle C.J."/>
            <person name="Probst A.J."/>
            <person name="Thomas B.C."/>
            <person name="Singh A."/>
            <person name="Wilkins M.J."/>
            <person name="Karaoz U."/>
            <person name="Brodie E.L."/>
            <person name="Williams K.H."/>
            <person name="Hubbard S.S."/>
            <person name="Banfield J.F."/>
        </authorList>
    </citation>
    <scope>NUCLEOTIDE SEQUENCE [LARGE SCALE GENOMIC DNA]</scope>
</reference>
<dbReference type="Proteomes" id="UP000176355">
    <property type="component" value="Unassembled WGS sequence"/>
</dbReference>
<proteinExistence type="predicted"/>
<dbReference type="AlphaFoldDB" id="A0A1G2P4W3"/>
<dbReference type="EMBL" id="MHSL01000024">
    <property type="protein sequence ID" value="OHA43407.1"/>
    <property type="molecule type" value="Genomic_DNA"/>
</dbReference>
<evidence type="ECO:0000256" key="1">
    <source>
        <dbReference type="SAM" id="MobiDB-lite"/>
    </source>
</evidence>
<gene>
    <name evidence="2" type="ORF">A3G03_01155</name>
</gene>
<name>A0A1G2P4W3_9BACT</name>
<comment type="caution">
    <text evidence="2">The sequence shown here is derived from an EMBL/GenBank/DDBJ whole genome shotgun (WGS) entry which is preliminary data.</text>
</comment>
<accession>A0A1G2P4W3</accession>
<feature type="region of interest" description="Disordered" evidence="1">
    <location>
        <begin position="47"/>
        <end position="74"/>
    </location>
</feature>
<evidence type="ECO:0000313" key="3">
    <source>
        <dbReference type="Proteomes" id="UP000176355"/>
    </source>
</evidence>
<protein>
    <submittedName>
        <fullName evidence="2">Uncharacterized protein</fullName>
    </submittedName>
</protein>